<keyword evidence="3" id="KW-1185">Reference proteome</keyword>
<dbReference type="Pfam" id="PF11228">
    <property type="entry name" value="DUF3027"/>
    <property type="match status" value="1"/>
</dbReference>
<dbReference type="STRING" id="412690.SAMN04489834_3101"/>
<feature type="compositionally biased region" description="Acidic residues" evidence="1">
    <location>
        <begin position="215"/>
        <end position="282"/>
    </location>
</feature>
<evidence type="ECO:0000313" key="3">
    <source>
        <dbReference type="Proteomes" id="UP000181956"/>
    </source>
</evidence>
<proteinExistence type="predicted"/>
<evidence type="ECO:0000256" key="1">
    <source>
        <dbReference type="SAM" id="MobiDB-lite"/>
    </source>
</evidence>
<feature type="compositionally biased region" description="Acidic residues" evidence="1">
    <location>
        <begin position="22"/>
        <end position="42"/>
    </location>
</feature>
<evidence type="ECO:0008006" key="4">
    <source>
        <dbReference type="Google" id="ProtNLM"/>
    </source>
</evidence>
<gene>
    <name evidence="2" type="ORF">SAMN04489834_3101</name>
</gene>
<organism evidence="2 3">
    <name type="scientific">Microterricola viridarii</name>
    <dbReference type="NCBI Taxonomy" id="412690"/>
    <lineage>
        <taxon>Bacteria</taxon>
        <taxon>Bacillati</taxon>
        <taxon>Actinomycetota</taxon>
        <taxon>Actinomycetes</taxon>
        <taxon>Micrococcales</taxon>
        <taxon>Microbacteriaceae</taxon>
        <taxon>Microterricola</taxon>
    </lineage>
</organism>
<feature type="region of interest" description="Disordered" evidence="1">
    <location>
        <begin position="1"/>
        <end position="48"/>
    </location>
</feature>
<feature type="compositionally biased region" description="Acidic residues" evidence="1">
    <location>
        <begin position="157"/>
        <end position="192"/>
    </location>
</feature>
<dbReference type="InterPro" id="IPR021391">
    <property type="entry name" value="DUF3027"/>
</dbReference>
<reference evidence="3" key="1">
    <citation type="submission" date="2016-10" db="EMBL/GenBank/DDBJ databases">
        <authorList>
            <person name="Varghese N."/>
            <person name="Submissions S."/>
        </authorList>
    </citation>
    <scope>NUCLEOTIDE SEQUENCE [LARGE SCALE GENOMIC DNA]</scope>
    <source>
        <strain evidence="3">DSM 21772</strain>
    </source>
</reference>
<evidence type="ECO:0000313" key="2">
    <source>
        <dbReference type="EMBL" id="SDT21332.1"/>
    </source>
</evidence>
<dbReference type="RefSeq" id="WP_083365522.1">
    <property type="nucleotide sequence ID" value="NZ_LT629742.1"/>
</dbReference>
<accession>A0A1H1YIT5</accession>
<sequence>MHSETDAAEQAEEQAVATSDELTAELDVEPAVEPDAEPDAEPAAERPAPVADDVLLAAVDMARAALLDFTAPATIGRVIGHVAEEDHVLSLLFECRLAGYPGWHWTVTLSRIGDETKPTVLESELMPGEHALLAPEWVPWSERLADYQAAQLSHDDEQAESDDEGDELDGEFGDDAEGDDDTDDGFDDDYADDLQQQRHAGDIDGLDIDHLDVPATDDDDDESDDAEDDESDDDDDDDDDESDDDDDDDDDDESDDDDDDDESDDDDDDDDEDDDDRSDSEK</sequence>
<dbReference type="Proteomes" id="UP000181956">
    <property type="component" value="Chromosome I"/>
</dbReference>
<name>A0A1H1YIT5_9MICO</name>
<feature type="region of interest" description="Disordered" evidence="1">
    <location>
        <begin position="152"/>
        <end position="282"/>
    </location>
</feature>
<feature type="compositionally biased region" description="Basic and acidic residues" evidence="1">
    <location>
        <begin position="195"/>
        <end position="212"/>
    </location>
</feature>
<dbReference type="AlphaFoldDB" id="A0A1H1YIT5"/>
<feature type="compositionally biased region" description="Acidic residues" evidence="1">
    <location>
        <begin position="1"/>
        <end position="12"/>
    </location>
</feature>
<dbReference type="EMBL" id="LT629742">
    <property type="protein sequence ID" value="SDT21332.1"/>
    <property type="molecule type" value="Genomic_DNA"/>
</dbReference>
<dbReference type="OrthoDB" id="3210158at2"/>
<protein>
    <recommendedName>
        <fullName evidence="4">DUF3027 domain-containing protein</fullName>
    </recommendedName>
</protein>